<feature type="domain" description="Replication initiation protein-like C-terminal" evidence="1">
    <location>
        <begin position="165"/>
        <end position="336"/>
    </location>
</feature>
<feature type="domain" description="Rolling Circle replication initiation protein N-terminal" evidence="2">
    <location>
        <begin position="70"/>
        <end position="148"/>
    </location>
</feature>
<dbReference type="EMBL" id="BK015585">
    <property type="protein sequence ID" value="DAE14532.1"/>
    <property type="molecule type" value="Genomic_DNA"/>
</dbReference>
<evidence type="ECO:0000259" key="1">
    <source>
        <dbReference type="Pfam" id="PF02486"/>
    </source>
</evidence>
<dbReference type="InterPro" id="IPR040819">
    <property type="entry name" value="Rol_Rep_N"/>
</dbReference>
<sequence>MNTLQNAQPIILSSAPSVLSRAEIKLKRVDYMETAQGSFSLEVMDPDNISGWKDEDPYFGSEKRGKNIILYDWFSMTSKIDSVDSLIASLDFKTPVKWEESYGFYGYKNRVFFDGISIHYNHCNSESDYPLLEMSGQGCRDFETYTDGNWGRLFRMALDTENYHVTRLDVAYDDHSGILDMMKLIRKTERRHFVSKAHKGVITNSFSREIDAYSVMFGVKKSDMYCRIYDKARERGFTDGRHWIRCETVFKDDRAFNFIKNDLSLGEKYCGVLKNYLRFVEPDSKDTNKRRWNTSKWWDKFLGDCEKISVYTPKTVEYNLSRIGRYVFHQAGNSIDTYISCVGLTKFLEDLKMRGQVLTVHQKHIINEYKSRIAAENNNCNTNTAAASIAGDVDCNTNYVPASDDWVTKGL</sequence>
<evidence type="ECO:0000259" key="2">
    <source>
        <dbReference type="Pfam" id="PF18106"/>
    </source>
</evidence>
<proteinExistence type="predicted"/>
<accession>A0A8S5Q7Q4</accession>
<dbReference type="Pfam" id="PF18106">
    <property type="entry name" value="Rol_Rep_N"/>
    <property type="match status" value="1"/>
</dbReference>
<reference evidence="3" key="1">
    <citation type="journal article" date="2021" name="Proc. Natl. Acad. Sci. U.S.A.">
        <title>A Catalog of Tens of Thousands of Viruses from Human Metagenomes Reveals Hidden Associations with Chronic Diseases.</title>
        <authorList>
            <person name="Tisza M.J."/>
            <person name="Buck C.B."/>
        </authorList>
    </citation>
    <scope>NUCLEOTIDE SEQUENCE</scope>
    <source>
        <strain evidence="3">CtsTh7</strain>
    </source>
</reference>
<dbReference type="InterPro" id="IPR003491">
    <property type="entry name" value="REP-like_C"/>
</dbReference>
<dbReference type="Pfam" id="PF02486">
    <property type="entry name" value="Rep_trans"/>
    <property type="match status" value="1"/>
</dbReference>
<name>A0A8S5Q7Q4_9VIRU</name>
<organism evidence="3">
    <name type="scientific">Inoviridae sp. ctsTh7</name>
    <dbReference type="NCBI Taxonomy" id="2825785"/>
    <lineage>
        <taxon>Viruses</taxon>
        <taxon>Monodnaviria</taxon>
        <taxon>Loebvirae</taxon>
        <taxon>Hofneiviricota</taxon>
        <taxon>Faserviricetes</taxon>
        <taxon>Tubulavirales</taxon>
        <taxon>Inoviridae</taxon>
    </lineage>
</organism>
<evidence type="ECO:0000313" key="3">
    <source>
        <dbReference type="EMBL" id="DAE14532.1"/>
    </source>
</evidence>
<protein>
    <submittedName>
        <fullName evidence="3">GST REP</fullName>
    </submittedName>
</protein>